<proteinExistence type="predicted"/>
<feature type="transmembrane region" description="Helical" evidence="1">
    <location>
        <begin position="12"/>
        <end position="30"/>
    </location>
</feature>
<evidence type="ECO:0000256" key="1">
    <source>
        <dbReference type="SAM" id="Phobius"/>
    </source>
</evidence>
<sequence length="38" mass="3910">MGIAATSLTKDLGLSAAVMCIVFSAFSWTYTVSQIPAG</sequence>
<gene>
    <name evidence="2" type="ORF">BSU04_31575</name>
</gene>
<accession>A0A226WVE1</accession>
<reference evidence="3" key="1">
    <citation type="submission" date="2017-01" db="EMBL/GenBank/DDBJ databases">
        <title>Genome Analysis of Deinococcus marmoris KOPRI26562.</title>
        <authorList>
            <person name="Kim J.H."/>
            <person name="Oh H.-M."/>
        </authorList>
    </citation>
    <scope>NUCLEOTIDE SEQUENCE [LARGE SCALE GENOMIC DNA]</scope>
    <source>
        <strain evidence="3">PAMC 26633</strain>
    </source>
</reference>
<dbReference type="SUPFAM" id="SSF103473">
    <property type="entry name" value="MFS general substrate transporter"/>
    <property type="match status" value="1"/>
</dbReference>
<name>A0A226WVE1_CABSO</name>
<keyword evidence="1" id="KW-0472">Membrane</keyword>
<dbReference type="Proteomes" id="UP000214720">
    <property type="component" value="Unassembled WGS sequence"/>
</dbReference>
<dbReference type="InterPro" id="IPR036259">
    <property type="entry name" value="MFS_trans_sf"/>
</dbReference>
<protein>
    <submittedName>
        <fullName evidence="2">Uncharacterized protein</fullName>
    </submittedName>
</protein>
<keyword evidence="1" id="KW-0812">Transmembrane</keyword>
<dbReference type="EMBL" id="MTHB01000209">
    <property type="protein sequence ID" value="OXC74568.1"/>
    <property type="molecule type" value="Genomic_DNA"/>
</dbReference>
<organism evidence="2 3">
    <name type="scientific">Caballeronia sordidicola</name>
    <name type="common">Burkholderia sordidicola</name>
    <dbReference type="NCBI Taxonomy" id="196367"/>
    <lineage>
        <taxon>Bacteria</taxon>
        <taxon>Pseudomonadati</taxon>
        <taxon>Pseudomonadota</taxon>
        <taxon>Betaproteobacteria</taxon>
        <taxon>Burkholderiales</taxon>
        <taxon>Burkholderiaceae</taxon>
        <taxon>Caballeronia</taxon>
    </lineage>
</organism>
<evidence type="ECO:0000313" key="2">
    <source>
        <dbReference type="EMBL" id="OXC74568.1"/>
    </source>
</evidence>
<evidence type="ECO:0000313" key="3">
    <source>
        <dbReference type="Proteomes" id="UP000214720"/>
    </source>
</evidence>
<dbReference type="AlphaFoldDB" id="A0A226WVE1"/>
<keyword evidence="1" id="KW-1133">Transmembrane helix</keyword>
<comment type="caution">
    <text evidence="2">The sequence shown here is derived from an EMBL/GenBank/DDBJ whole genome shotgun (WGS) entry which is preliminary data.</text>
</comment>